<dbReference type="GeneID" id="19900134"/>
<keyword evidence="7" id="KW-0472">Membrane</keyword>
<dbReference type="InterPro" id="IPR002110">
    <property type="entry name" value="Ankyrin_rpt"/>
</dbReference>
<comment type="similarity">
    <text evidence="4">Belongs to the putative lipase ROG1 family.</text>
</comment>
<feature type="repeat" description="ANK" evidence="8">
    <location>
        <begin position="409"/>
        <end position="441"/>
    </location>
</feature>
<proteinExistence type="inferred from homology"/>
<dbReference type="STRING" id="1168221.R7YNW9"/>
<keyword evidence="5" id="KW-0256">Endoplasmic reticulum</keyword>
<gene>
    <name evidence="11" type="ORF">W97_02823</name>
</gene>
<keyword evidence="6" id="KW-0496">Mitochondrion</keyword>
<dbReference type="GO" id="GO:0005739">
    <property type="term" value="C:mitochondrion"/>
    <property type="evidence" value="ECO:0007669"/>
    <property type="project" value="UniProtKB-SubCell"/>
</dbReference>
<dbReference type="SMART" id="SM00248">
    <property type="entry name" value="ANK"/>
    <property type="match status" value="7"/>
</dbReference>
<dbReference type="eggNOG" id="KOG4177">
    <property type="taxonomic scope" value="Eukaryota"/>
</dbReference>
<dbReference type="Gene3D" id="1.25.40.20">
    <property type="entry name" value="Ankyrin repeat-containing domain"/>
    <property type="match status" value="2"/>
</dbReference>
<dbReference type="OrthoDB" id="5086500at2759"/>
<dbReference type="EMBL" id="JH767564">
    <property type="protein sequence ID" value="EON63595.1"/>
    <property type="molecule type" value="Genomic_DNA"/>
</dbReference>
<evidence type="ECO:0000256" key="1">
    <source>
        <dbReference type="ARBA" id="ARBA00004173"/>
    </source>
</evidence>
<dbReference type="Gene3D" id="3.40.50.1820">
    <property type="entry name" value="alpha/beta hydrolase"/>
    <property type="match status" value="1"/>
</dbReference>
<dbReference type="Pfam" id="PF12796">
    <property type="entry name" value="Ank_2"/>
    <property type="match status" value="2"/>
</dbReference>
<dbReference type="InterPro" id="IPR036770">
    <property type="entry name" value="Ankyrin_rpt-contain_sf"/>
</dbReference>
<keyword evidence="8" id="KW-0040">ANK repeat</keyword>
<dbReference type="SUPFAM" id="SSF53474">
    <property type="entry name" value="alpha/beta-Hydrolases"/>
    <property type="match status" value="1"/>
</dbReference>
<dbReference type="AlphaFoldDB" id="R7YNW9"/>
<reference evidence="12" key="1">
    <citation type="submission" date="2012-06" db="EMBL/GenBank/DDBJ databases">
        <title>The genome sequence of Coniosporium apollinis CBS 100218.</title>
        <authorList>
            <consortium name="The Broad Institute Genome Sequencing Platform"/>
            <person name="Cuomo C."/>
            <person name="Gorbushina A."/>
            <person name="Noack S."/>
            <person name="Walker B."/>
            <person name="Young S.K."/>
            <person name="Zeng Q."/>
            <person name="Gargeya S."/>
            <person name="Fitzgerald M."/>
            <person name="Haas B."/>
            <person name="Abouelleil A."/>
            <person name="Alvarado L."/>
            <person name="Arachchi H.M."/>
            <person name="Berlin A.M."/>
            <person name="Chapman S.B."/>
            <person name="Goldberg J."/>
            <person name="Griggs A."/>
            <person name="Gujja S."/>
            <person name="Hansen M."/>
            <person name="Howarth C."/>
            <person name="Imamovic A."/>
            <person name="Larimer J."/>
            <person name="McCowan C."/>
            <person name="Montmayeur A."/>
            <person name="Murphy C."/>
            <person name="Neiman D."/>
            <person name="Pearson M."/>
            <person name="Priest M."/>
            <person name="Roberts A."/>
            <person name="Saif S."/>
            <person name="Shea T."/>
            <person name="Sisk P."/>
            <person name="Sykes S."/>
            <person name="Wortman J."/>
            <person name="Nusbaum C."/>
            <person name="Birren B."/>
        </authorList>
    </citation>
    <scope>NUCLEOTIDE SEQUENCE [LARGE SCALE GENOMIC DNA]</scope>
    <source>
        <strain evidence="12">CBS 100218</strain>
    </source>
</reference>
<dbReference type="Proteomes" id="UP000016924">
    <property type="component" value="Unassembled WGS sequence"/>
</dbReference>
<comment type="subcellular location">
    <subcellularLocation>
        <location evidence="2">Endoplasmic reticulum</location>
    </subcellularLocation>
    <subcellularLocation>
        <location evidence="3">Membrane</location>
    </subcellularLocation>
    <subcellularLocation>
        <location evidence="1">Mitochondrion</location>
    </subcellularLocation>
</comment>
<feature type="domain" description="DUF676" evidence="10">
    <location>
        <begin position="6"/>
        <end position="125"/>
    </location>
</feature>
<dbReference type="eggNOG" id="KOG2029">
    <property type="taxonomic scope" value="Eukaryota"/>
</dbReference>
<feature type="compositionally biased region" description="Basic and acidic residues" evidence="9">
    <location>
        <begin position="267"/>
        <end position="283"/>
    </location>
</feature>
<evidence type="ECO:0000256" key="3">
    <source>
        <dbReference type="ARBA" id="ARBA00004370"/>
    </source>
</evidence>
<dbReference type="PRINTS" id="PR01415">
    <property type="entry name" value="ANKYRIN"/>
</dbReference>
<evidence type="ECO:0000256" key="2">
    <source>
        <dbReference type="ARBA" id="ARBA00004240"/>
    </source>
</evidence>
<evidence type="ECO:0000256" key="4">
    <source>
        <dbReference type="ARBA" id="ARBA00007920"/>
    </source>
</evidence>
<dbReference type="PROSITE" id="PS50297">
    <property type="entry name" value="ANK_REP_REGION"/>
    <property type="match status" value="3"/>
</dbReference>
<dbReference type="InterPro" id="IPR007751">
    <property type="entry name" value="DUF676_lipase-like"/>
</dbReference>
<dbReference type="OMA" id="DFWGLTQ"/>
<feature type="region of interest" description="Disordered" evidence="9">
    <location>
        <begin position="259"/>
        <end position="283"/>
    </location>
</feature>
<evidence type="ECO:0000256" key="5">
    <source>
        <dbReference type="ARBA" id="ARBA00022824"/>
    </source>
</evidence>
<dbReference type="Pfam" id="PF05057">
    <property type="entry name" value="DUF676"/>
    <property type="match status" value="1"/>
</dbReference>
<dbReference type="InterPro" id="IPR029058">
    <property type="entry name" value="AB_hydrolase_fold"/>
</dbReference>
<dbReference type="RefSeq" id="XP_007778912.1">
    <property type="nucleotide sequence ID" value="XM_007780722.1"/>
</dbReference>
<dbReference type="HOGENOM" id="CLU_031903_0_0_1"/>
<dbReference type="PANTHER" id="PTHR48182">
    <property type="entry name" value="PROTEIN SERAC1"/>
    <property type="match status" value="1"/>
</dbReference>
<feature type="repeat" description="ANK" evidence="8">
    <location>
        <begin position="442"/>
        <end position="474"/>
    </location>
</feature>
<dbReference type="PROSITE" id="PS50088">
    <property type="entry name" value="ANK_REPEAT"/>
    <property type="match status" value="3"/>
</dbReference>
<evidence type="ECO:0000256" key="7">
    <source>
        <dbReference type="ARBA" id="ARBA00023136"/>
    </source>
</evidence>
<evidence type="ECO:0000256" key="6">
    <source>
        <dbReference type="ARBA" id="ARBA00023128"/>
    </source>
</evidence>
<evidence type="ECO:0000256" key="9">
    <source>
        <dbReference type="SAM" id="MobiDB-lite"/>
    </source>
</evidence>
<name>R7YNW9_CONA1</name>
<evidence type="ECO:0000259" key="10">
    <source>
        <dbReference type="Pfam" id="PF05057"/>
    </source>
</evidence>
<evidence type="ECO:0000256" key="8">
    <source>
        <dbReference type="PROSITE-ProRule" id="PRU00023"/>
    </source>
</evidence>
<dbReference type="InterPro" id="IPR052374">
    <property type="entry name" value="SERAC1"/>
</dbReference>
<feature type="repeat" description="ANK" evidence="8">
    <location>
        <begin position="331"/>
        <end position="363"/>
    </location>
</feature>
<dbReference type="GO" id="GO:0016020">
    <property type="term" value="C:membrane"/>
    <property type="evidence" value="ECO:0007669"/>
    <property type="project" value="UniProtKB-SubCell"/>
</dbReference>
<dbReference type="PANTHER" id="PTHR48182:SF2">
    <property type="entry name" value="PROTEIN SERAC1"/>
    <property type="match status" value="1"/>
</dbReference>
<organism evidence="11 12">
    <name type="scientific">Coniosporium apollinis (strain CBS 100218)</name>
    <name type="common">Rock-inhabiting black yeast</name>
    <dbReference type="NCBI Taxonomy" id="1168221"/>
    <lineage>
        <taxon>Eukaryota</taxon>
        <taxon>Fungi</taxon>
        <taxon>Dikarya</taxon>
        <taxon>Ascomycota</taxon>
        <taxon>Pezizomycotina</taxon>
        <taxon>Dothideomycetes</taxon>
        <taxon>Dothideomycetes incertae sedis</taxon>
        <taxon>Coniosporium</taxon>
    </lineage>
</organism>
<evidence type="ECO:0000313" key="12">
    <source>
        <dbReference type="Proteomes" id="UP000016924"/>
    </source>
</evidence>
<evidence type="ECO:0000313" key="11">
    <source>
        <dbReference type="EMBL" id="EON63595.1"/>
    </source>
</evidence>
<keyword evidence="12" id="KW-1185">Reference proteome</keyword>
<dbReference type="GO" id="GO:0005783">
    <property type="term" value="C:endoplasmic reticulum"/>
    <property type="evidence" value="ECO:0007669"/>
    <property type="project" value="UniProtKB-SubCell"/>
</dbReference>
<accession>R7YNW9</accession>
<dbReference type="SUPFAM" id="SSF48403">
    <property type="entry name" value="Ankyrin repeat"/>
    <property type="match status" value="1"/>
</dbReference>
<sequence>MALSIIAVHGLLGDWEHTWTDEGSGNLWLRDFLPSTVPSARIWSYGYDSSIVFSQSINEIDVEARSLLDRLQGVREETRTPEKPIIFISHSLGGIIVKKALILAHEMSSFYGGLLSHVHAVVFFGVPHSGSDAAVWGNFIARLLKLTPLPVNTNFIGPLQRNSSAFRDISRQFIQRGSQLVIRTFFETKKIGNQVIVSRESASLNLPNELALAIPQSDHRDLCRFSNVESQKYAPVRRAIRNLIDSALSASQTALINSASSASPKVEPTRKVEEGAATPKAKEEIQPLTSLDENIPAIFLLVLNGNAYGIKQLLDHVDKSQVHAVFKPLKYGSQPLHIAAIKGDAEIARILLERGASPTALSLEHGCTALHYAVDGGFFDVVDEILHRDDNGQLMYPVGDTINLSTPLNHAPPLVFAAQNGFTRIVQALLEAGADPNVHGINGANGLHVAGGQQFDDIVAALLQAGADPNKANPEGITPLHVVNSARSAEMLIDAGSNLSATIYSKNPYNFTIGATPLRVSVDSGNLAVVEVLARHCTREQLNMKAADRKSALEAAIDPFKSSISKVLFNAFELLLEKDKESVADINE</sequence>
<protein>
    <recommendedName>
        <fullName evidence="10">DUF676 domain-containing protein</fullName>
    </recommendedName>
</protein>